<organism evidence="3 4">
    <name type="scientific">Saguinus oedipus</name>
    <name type="common">Cotton-top tamarin</name>
    <name type="synonym">Oedipomidas oedipus</name>
    <dbReference type="NCBI Taxonomy" id="9490"/>
    <lineage>
        <taxon>Eukaryota</taxon>
        <taxon>Metazoa</taxon>
        <taxon>Chordata</taxon>
        <taxon>Craniata</taxon>
        <taxon>Vertebrata</taxon>
        <taxon>Euteleostomi</taxon>
        <taxon>Mammalia</taxon>
        <taxon>Eutheria</taxon>
        <taxon>Euarchontoglires</taxon>
        <taxon>Primates</taxon>
        <taxon>Haplorrhini</taxon>
        <taxon>Platyrrhini</taxon>
        <taxon>Cebidae</taxon>
        <taxon>Callitrichinae</taxon>
        <taxon>Saguinus</taxon>
    </lineage>
</organism>
<gene>
    <name evidence="3" type="ORF">P7K49_036077</name>
</gene>
<evidence type="ECO:0000313" key="4">
    <source>
        <dbReference type="Proteomes" id="UP001266305"/>
    </source>
</evidence>
<evidence type="ECO:0000313" key="3">
    <source>
        <dbReference type="EMBL" id="KAK2086652.1"/>
    </source>
</evidence>
<protein>
    <submittedName>
        <fullName evidence="3">Uncharacterized protein</fullName>
    </submittedName>
</protein>
<dbReference type="InterPro" id="IPR027417">
    <property type="entry name" value="P-loop_NTPase"/>
</dbReference>
<comment type="similarity">
    <text evidence="1">Belongs to the SNF2/RAD54 helicase family.</text>
</comment>
<proteinExistence type="inferred from homology"/>
<dbReference type="Proteomes" id="UP001266305">
    <property type="component" value="Unassembled WGS sequence"/>
</dbReference>
<comment type="caution">
    <text evidence="3">The sequence shown here is derived from an EMBL/GenBank/DDBJ whole genome shotgun (WGS) entry which is preliminary data.</text>
</comment>
<dbReference type="Gene3D" id="3.40.50.300">
    <property type="entry name" value="P-loop containing nucleotide triphosphate hydrolases"/>
    <property type="match status" value="1"/>
</dbReference>
<dbReference type="PANTHER" id="PTHR10799">
    <property type="entry name" value="SNF2/RAD54 HELICASE FAMILY"/>
    <property type="match status" value="1"/>
</dbReference>
<evidence type="ECO:0000256" key="1">
    <source>
        <dbReference type="ARBA" id="ARBA00007025"/>
    </source>
</evidence>
<dbReference type="SUPFAM" id="SSF52540">
    <property type="entry name" value="P-loop containing nucleoside triphosphate hydrolases"/>
    <property type="match status" value="1"/>
</dbReference>
<evidence type="ECO:0000256" key="2">
    <source>
        <dbReference type="SAM" id="MobiDB-lite"/>
    </source>
</evidence>
<name>A0ABQ9TPF9_SAGOE</name>
<accession>A0ABQ9TPF9</accession>
<keyword evidence="4" id="KW-1185">Reference proteome</keyword>
<sequence>MTIVEDYFAYRGFKYLRLDGTTKVGGPGHAAENLQRAQLRVLHLPAQHLGGWRGARPELPVSRHCDHFDSDWNPHQDQPAQNQVHHTGQQKEERVLRLRTVNSVEENILAAAQYKLSVDQPVTQATMFDLKGRDEVPDHETVNQLVARPEEEFDLVIGLDLERRREEARHRHPKRKRASWRRTSSPRGSRTTRRWSC</sequence>
<feature type="region of interest" description="Disordered" evidence="2">
    <location>
        <begin position="165"/>
        <end position="197"/>
    </location>
</feature>
<dbReference type="EMBL" id="JASSZA010000020">
    <property type="protein sequence ID" value="KAK2086652.1"/>
    <property type="molecule type" value="Genomic_DNA"/>
</dbReference>
<feature type="compositionally biased region" description="Basic residues" evidence="2">
    <location>
        <begin position="170"/>
        <end position="180"/>
    </location>
</feature>
<reference evidence="3 4" key="1">
    <citation type="submission" date="2023-05" db="EMBL/GenBank/DDBJ databases">
        <title>B98-5 Cell Line De Novo Hybrid Assembly: An Optical Mapping Approach.</title>
        <authorList>
            <person name="Kananen K."/>
            <person name="Auerbach J.A."/>
            <person name="Kautto E."/>
            <person name="Blachly J.S."/>
        </authorList>
    </citation>
    <scope>NUCLEOTIDE SEQUENCE [LARGE SCALE GENOMIC DNA]</scope>
    <source>
        <strain evidence="3">B95-8</strain>
        <tissue evidence="3">Cell line</tissue>
    </source>
</reference>